<dbReference type="Gene3D" id="3.40.50.150">
    <property type="entry name" value="Vaccinia Virus protein VP39"/>
    <property type="match status" value="1"/>
</dbReference>
<dbReference type="GO" id="GO:0008168">
    <property type="term" value="F:methyltransferase activity"/>
    <property type="evidence" value="ECO:0007669"/>
    <property type="project" value="UniProtKB-KW"/>
</dbReference>
<evidence type="ECO:0000259" key="2">
    <source>
        <dbReference type="Pfam" id="PF08242"/>
    </source>
</evidence>
<keyword evidence="3" id="KW-0489">Methyltransferase</keyword>
<dbReference type="SUPFAM" id="SSF53335">
    <property type="entry name" value="S-adenosyl-L-methionine-dependent methyltransferases"/>
    <property type="match status" value="1"/>
</dbReference>
<evidence type="ECO:0000256" key="1">
    <source>
        <dbReference type="ARBA" id="ARBA00022679"/>
    </source>
</evidence>
<dbReference type="GO" id="GO:0032259">
    <property type="term" value="P:methylation"/>
    <property type="evidence" value="ECO:0007669"/>
    <property type="project" value="UniProtKB-KW"/>
</dbReference>
<keyword evidence="4" id="KW-1185">Reference proteome</keyword>
<dbReference type="InterPro" id="IPR013217">
    <property type="entry name" value="Methyltransf_12"/>
</dbReference>
<evidence type="ECO:0000313" key="3">
    <source>
        <dbReference type="EMBL" id="MBA2227560.1"/>
    </source>
</evidence>
<reference evidence="3 4" key="1">
    <citation type="submission" date="2020-07" db="EMBL/GenBank/DDBJ databases">
        <title>Thermogemmata thermophila gen. nov., sp. nov., a novel moderate thermophilic planctomycete from a Kamchatka hot spring.</title>
        <authorList>
            <person name="Elcheninov A.G."/>
            <person name="Podosokorskaya O.A."/>
            <person name="Kovaleva O.L."/>
            <person name="Novikov A."/>
            <person name="Bonch-Osmolovskaya E.A."/>
            <person name="Toshchakov S.V."/>
            <person name="Kublanov I.V."/>
        </authorList>
    </citation>
    <scope>NUCLEOTIDE SEQUENCE [LARGE SCALE GENOMIC DNA]</scope>
    <source>
        <strain evidence="3 4">2918</strain>
    </source>
</reference>
<accession>A0A7V8VGP1</accession>
<dbReference type="InterPro" id="IPR029063">
    <property type="entry name" value="SAM-dependent_MTases_sf"/>
</dbReference>
<dbReference type="AlphaFoldDB" id="A0A7V8VGP1"/>
<dbReference type="Proteomes" id="UP000542342">
    <property type="component" value="Unassembled WGS sequence"/>
</dbReference>
<keyword evidence="1 3" id="KW-0808">Transferase</keyword>
<dbReference type="PANTHER" id="PTHR43861:SF3">
    <property type="entry name" value="PUTATIVE (AFU_ORTHOLOGUE AFUA_2G14390)-RELATED"/>
    <property type="match status" value="1"/>
</dbReference>
<dbReference type="PANTHER" id="PTHR43861">
    <property type="entry name" value="TRANS-ACONITATE 2-METHYLTRANSFERASE-RELATED"/>
    <property type="match status" value="1"/>
</dbReference>
<comment type="caution">
    <text evidence="3">The sequence shown here is derived from an EMBL/GenBank/DDBJ whole genome shotgun (WGS) entry which is preliminary data.</text>
</comment>
<dbReference type="CDD" id="cd02440">
    <property type="entry name" value="AdoMet_MTases"/>
    <property type="match status" value="1"/>
</dbReference>
<dbReference type="EMBL" id="JACEFB010000015">
    <property type="protein sequence ID" value="MBA2227560.1"/>
    <property type="molecule type" value="Genomic_DNA"/>
</dbReference>
<dbReference type="Pfam" id="PF08242">
    <property type="entry name" value="Methyltransf_12"/>
    <property type="match status" value="1"/>
</dbReference>
<feature type="domain" description="Methyltransferase type 12" evidence="2">
    <location>
        <begin position="120"/>
        <end position="216"/>
    </location>
</feature>
<sequence>MRGRPRGEGASGGSKGKRGTSGAAAWGLGLAAWVLGVLLLLVPPVWSQPGEVAPPPRPLYEYRQQHDPYGIGKFYMGREIARVMSYRGAGWLERPERVREEEPEKLLAALELKDGLVVADVGAGSGYHSVRIAPRVAPRGKVLACDIQPEMLDLIAAKARRLKLTNIETIRGTPQDPRLPAEAVDLILMVDVYHEFEYPYEMMEKLVAALKAGGRIVFVEFRLEDDRVPILTVHKMSERQVLREMSLFPQLQHERTIGTLPWQHIIIFRKREVSR</sequence>
<organism evidence="3 4">
    <name type="scientific">Thermogemmata fonticola</name>
    <dbReference type="NCBI Taxonomy" id="2755323"/>
    <lineage>
        <taxon>Bacteria</taxon>
        <taxon>Pseudomonadati</taxon>
        <taxon>Planctomycetota</taxon>
        <taxon>Planctomycetia</taxon>
        <taxon>Gemmatales</taxon>
        <taxon>Gemmataceae</taxon>
        <taxon>Thermogemmata</taxon>
    </lineage>
</organism>
<dbReference type="RefSeq" id="WP_194539424.1">
    <property type="nucleotide sequence ID" value="NZ_JACEFB010000015.1"/>
</dbReference>
<proteinExistence type="predicted"/>
<protein>
    <submittedName>
        <fullName evidence="3">Class I SAM-dependent methyltransferase</fullName>
    </submittedName>
</protein>
<evidence type="ECO:0000313" key="4">
    <source>
        <dbReference type="Proteomes" id="UP000542342"/>
    </source>
</evidence>
<name>A0A7V8VGP1_9BACT</name>
<gene>
    <name evidence="3" type="ORF">H0921_15475</name>
</gene>